<keyword evidence="8 15" id="KW-0819">tRNA processing</keyword>
<dbReference type="Gene3D" id="3.30.160.20">
    <property type="match status" value="1"/>
</dbReference>
<keyword evidence="13 15" id="KW-0460">Magnesium</keyword>
<comment type="function">
    <text evidence="15">Digests double-stranded RNA. Involved in the processing of primary rRNA transcript to yield the immediate precursors to the large and small rRNAs (23S and 16S). Processes some mRNAs, and tRNAs when they are encoded in the rRNA operon. Processes pre-crRNA and tracrRNA of type II CRISPR loci if present in the organism.</text>
</comment>
<feature type="active site" evidence="15">
    <location>
        <position position="127"/>
    </location>
</feature>
<dbReference type="GO" id="GO:0003725">
    <property type="term" value="F:double-stranded RNA binding"/>
    <property type="evidence" value="ECO:0007669"/>
    <property type="project" value="TreeGrafter"/>
</dbReference>
<keyword evidence="15" id="KW-0699">rRNA-binding</keyword>
<dbReference type="GO" id="GO:0019843">
    <property type="term" value="F:rRNA binding"/>
    <property type="evidence" value="ECO:0007669"/>
    <property type="project" value="UniProtKB-KW"/>
</dbReference>
<keyword evidence="5 15" id="KW-0963">Cytoplasm</keyword>
<evidence type="ECO:0000313" key="19">
    <source>
        <dbReference type="Proteomes" id="UP000092971"/>
    </source>
</evidence>
<evidence type="ECO:0000313" key="18">
    <source>
        <dbReference type="EMBL" id="ANW99995.1"/>
    </source>
</evidence>
<comment type="subcellular location">
    <subcellularLocation>
        <location evidence="2 15">Cytoplasm</location>
    </subcellularLocation>
</comment>
<dbReference type="PROSITE" id="PS50137">
    <property type="entry name" value="DS_RBD"/>
    <property type="match status" value="1"/>
</dbReference>
<dbReference type="PROSITE" id="PS50142">
    <property type="entry name" value="RNASE_3_2"/>
    <property type="match status" value="1"/>
</dbReference>
<keyword evidence="10 15" id="KW-0479">Metal-binding</keyword>
<proteinExistence type="inferred from homology"/>
<dbReference type="FunFam" id="1.10.1520.10:FF:000001">
    <property type="entry name" value="Ribonuclease 3"/>
    <property type="match status" value="1"/>
</dbReference>
<accession>A0A1B1YGX1</accession>
<dbReference type="GO" id="GO:0046872">
    <property type="term" value="F:metal ion binding"/>
    <property type="evidence" value="ECO:0007669"/>
    <property type="project" value="UniProtKB-KW"/>
</dbReference>
<name>A0A1B1YGX1_THEST</name>
<evidence type="ECO:0000259" key="17">
    <source>
        <dbReference type="PROSITE" id="PS50142"/>
    </source>
</evidence>
<feature type="domain" description="RNase III" evidence="17">
    <location>
        <begin position="9"/>
        <end position="138"/>
    </location>
</feature>
<evidence type="ECO:0000256" key="8">
    <source>
        <dbReference type="ARBA" id="ARBA00022694"/>
    </source>
</evidence>
<gene>
    <name evidence="15" type="primary">rnc</name>
    <name evidence="18" type="ORF">CSTERTH_05490</name>
</gene>
<dbReference type="SUPFAM" id="SSF54768">
    <property type="entry name" value="dsRNA-binding domain-like"/>
    <property type="match status" value="1"/>
</dbReference>
<feature type="domain" description="DRBM" evidence="16">
    <location>
        <begin position="165"/>
        <end position="234"/>
    </location>
</feature>
<dbReference type="GO" id="GO:0010468">
    <property type="term" value="P:regulation of gene expression"/>
    <property type="evidence" value="ECO:0007669"/>
    <property type="project" value="TreeGrafter"/>
</dbReference>
<dbReference type="GO" id="GO:0042802">
    <property type="term" value="F:identical protein binding"/>
    <property type="evidence" value="ECO:0007669"/>
    <property type="project" value="UniProtKB-ARBA"/>
</dbReference>
<dbReference type="PANTHER" id="PTHR11207:SF0">
    <property type="entry name" value="RIBONUCLEASE 3"/>
    <property type="match status" value="1"/>
</dbReference>
<keyword evidence="11 15" id="KW-0255">Endonuclease</keyword>
<comment type="catalytic activity">
    <reaction evidence="1 15">
        <text>Endonucleolytic cleavage to 5'-phosphomonoester.</text>
        <dbReference type="EC" id="3.1.26.3"/>
    </reaction>
</comment>
<evidence type="ECO:0000256" key="9">
    <source>
        <dbReference type="ARBA" id="ARBA00022722"/>
    </source>
</evidence>
<dbReference type="HAMAP" id="MF_00104">
    <property type="entry name" value="RNase_III"/>
    <property type="match status" value="1"/>
</dbReference>
<dbReference type="EMBL" id="CP014672">
    <property type="protein sequence ID" value="ANW99995.1"/>
    <property type="molecule type" value="Genomic_DNA"/>
</dbReference>
<evidence type="ECO:0000256" key="11">
    <source>
        <dbReference type="ARBA" id="ARBA00022759"/>
    </source>
</evidence>
<dbReference type="PROSITE" id="PS00517">
    <property type="entry name" value="RNASE_3_1"/>
    <property type="match status" value="1"/>
</dbReference>
<dbReference type="Proteomes" id="UP000092971">
    <property type="component" value="Chromosome"/>
</dbReference>
<evidence type="ECO:0000259" key="16">
    <source>
        <dbReference type="PROSITE" id="PS50137"/>
    </source>
</evidence>
<dbReference type="SMART" id="SM00358">
    <property type="entry name" value="DSRM"/>
    <property type="match status" value="1"/>
</dbReference>
<dbReference type="FunFam" id="3.30.160.20:FF:000003">
    <property type="entry name" value="Ribonuclease 3"/>
    <property type="match status" value="1"/>
</dbReference>
<reference evidence="18 19" key="1">
    <citation type="submission" date="2016-02" db="EMBL/GenBank/DDBJ databases">
        <title>Comparison of Clostridium stercorarium subspecies using comparative genomics and transcriptomics.</title>
        <authorList>
            <person name="Schellenberg J."/>
            <person name="Thallinger G."/>
            <person name="Levin D.B."/>
            <person name="Zhang X."/>
            <person name="Alvare G."/>
            <person name="Fristensky B."/>
            <person name="Sparling R."/>
        </authorList>
    </citation>
    <scope>NUCLEOTIDE SEQUENCE [LARGE SCALE GENOMIC DNA]</scope>
    <source>
        <strain evidence="18 19">DSM 2910</strain>
    </source>
</reference>
<evidence type="ECO:0000256" key="14">
    <source>
        <dbReference type="ARBA" id="ARBA00022884"/>
    </source>
</evidence>
<dbReference type="SMART" id="SM00535">
    <property type="entry name" value="RIBOc"/>
    <property type="match status" value="1"/>
</dbReference>
<evidence type="ECO:0000256" key="5">
    <source>
        <dbReference type="ARBA" id="ARBA00022490"/>
    </source>
</evidence>
<feature type="binding site" evidence="15">
    <location>
        <position position="127"/>
    </location>
    <ligand>
        <name>Mg(2+)</name>
        <dbReference type="ChEBI" id="CHEBI:18420"/>
    </ligand>
</feature>
<dbReference type="GO" id="GO:0005737">
    <property type="term" value="C:cytoplasm"/>
    <property type="evidence" value="ECO:0007669"/>
    <property type="project" value="UniProtKB-SubCell"/>
</dbReference>
<dbReference type="GO" id="GO:0006364">
    <property type="term" value="P:rRNA processing"/>
    <property type="evidence" value="ECO:0007669"/>
    <property type="project" value="UniProtKB-UniRule"/>
</dbReference>
<keyword evidence="9 15" id="KW-0540">Nuclease</keyword>
<dbReference type="SUPFAM" id="SSF69065">
    <property type="entry name" value="RNase III domain-like"/>
    <property type="match status" value="1"/>
</dbReference>
<sequence length="239" mass="26416">MKNSDLERVNLLEKNIGYVYKDKSKALQAIIHSSYAYEHRREGLSSNERLEFLGDSVLNFLITDRLFKEVSDMPEGEMSKLRASVVSEASLSECAKKLNVGEVLLLGKGEEIMGGRKRPSILADAMEAIIGSIYLDGGLEPASDFVSRFLKENYEKAINGTLFSDYKTKLQEEVQKSSNSNIKYIVISETGPDHDKVFTVAVLVNGEQMGQGTGKTKKEAEQKAAGDALNRIKAEAVEL</sequence>
<keyword evidence="12 15" id="KW-0378">Hydrolase</keyword>
<dbReference type="CDD" id="cd10845">
    <property type="entry name" value="DSRM_RNAse_III_family"/>
    <property type="match status" value="1"/>
</dbReference>
<dbReference type="PANTHER" id="PTHR11207">
    <property type="entry name" value="RIBONUCLEASE III"/>
    <property type="match status" value="1"/>
</dbReference>
<evidence type="ECO:0000256" key="3">
    <source>
        <dbReference type="ARBA" id="ARBA00010183"/>
    </source>
</evidence>
<feature type="binding site" evidence="15">
    <location>
        <position position="124"/>
    </location>
    <ligand>
        <name>Mg(2+)</name>
        <dbReference type="ChEBI" id="CHEBI:18420"/>
    </ligand>
</feature>
<keyword evidence="7 15" id="KW-0507">mRNA processing</keyword>
<evidence type="ECO:0000256" key="6">
    <source>
        <dbReference type="ARBA" id="ARBA00022552"/>
    </source>
</evidence>
<feature type="active site" evidence="15">
    <location>
        <position position="55"/>
    </location>
</feature>
<evidence type="ECO:0000256" key="7">
    <source>
        <dbReference type="ARBA" id="ARBA00022664"/>
    </source>
</evidence>
<dbReference type="EC" id="3.1.26.3" evidence="15"/>
<dbReference type="GO" id="GO:0006397">
    <property type="term" value="P:mRNA processing"/>
    <property type="evidence" value="ECO:0007669"/>
    <property type="project" value="UniProtKB-UniRule"/>
</dbReference>
<protein>
    <recommendedName>
        <fullName evidence="15">Ribonuclease 3</fullName>
        <ecNumber evidence="15">3.1.26.3</ecNumber>
    </recommendedName>
    <alternativeName>
        <fullName evidence="15">Ribonuclease III</fullName>
        <shortName evidence="15">RNase III</shortName>
    </alternativeName>
</protein>
<evidence type="ECO:0000256" key="2">
    <source>
        <dbReference type="ARBA" id="ARBA00004496"/>
    </source>
</evidence>
<dbReference type="GO" id="GO:0008033">
    <property type="term" value="P:tRNA processing"/>
    <property type="evidence" value="ECO:0007669"/>
    <property type="project" value="UniProtKB-KW"/>
</dbReference>
<comment type="cofactor">
    <cofactor evidence="15">
        <name>Mg(2+)</name>
        <dbReference type="ChEBI" id="CHEBI:18420"/>
    </cofactor>
</comment>
<dbReference type="NCBIfam" id="TIGR02191">
    <property type="entry name" value="RNaseIII"/>
    <property type="match status" value="1"/>
</dbReference>
<dbReference type="InterPro" id="IPR000999">
    <property type="entry name" value="RNase_III_dom"/>
</dbReference>
<dbReference type="InterPro" id="IPR036389">
    <property type="entry name" value="RNase_III_sf"/>
</dbReference>
<dbReference type="CDD" id="cd00593">
    <property type="entry name" value="RIBOc"/>
    <property type="match status" value="1"/>
</dbReference>
<dbReference type="GO" id="GO:0004525">
    <property type="term" value="F:ribonuclease III activity"/>
    <property type="evidence" value="ECO:0007669"/>
    <property type="project" value="UniProtKB-UniRule"/>
</dbReference>
<dbReference type="RefSeq" id="WP_015358843.1">
    <property type="nucleotide sequence ID" value="NZ_CP014672.1"/>
</dbReference>
<evidence type="ECO:0000256" key="12">
    <source>
        <dbReference type="ARBA" id="ARBA00022801"/>
    </source>
</evidence>
<dbReference type="OrthoDB" id="9805026at2"/>
<comment type="similarity">
    <text evidence="3">Belongs to the ribonuclease III family.</text>
</comment>
<dbReference type="InterPro" id="IPR014720">
    <property type="entry name" value="dsRBD_dom"/>
</dbReference>
<evidence type="ECO:0000256" key="1">
    <source>
        <dbReference type="ARBA" id="ARBA00000109"/>
    </source>
</evidence>
<evidence type="ECO:0000256" key="10">
    <source>
        <dbReference type="ARBA" id="ARBA00022723"/>
    </source>
</evidence>
<dbReference type="AlphaFoldDB" id="A0A1B1YGX1"/>
<keyword evidence="14 15" id="KW-0694">RNA-binding</keyword>
<dbReference type="InterPro" id="IPR011907">
    <property type="entry name" value="RNase_III"/>
</dbReference>
<comment type="subunit">
    <text evidence="4 15">Homodimer.</text>
</comment>
<dbReference type="Pfam" id="PF14622">
    <property type="entry name" value="Ribonucleas_3_3"/>
    <property type="match status" value="1"/>
</dbReference>
<organism evidence="18 19">
    <name type="scientific">Thermoclostridium stercorarium subsp. thermolacticum DSM 2910</name>
    <dbReference type="NCBI Taxonomy" id="1121336"/>
    <lineage>
        <taxon>Bacteria</taxon>
        <taxon>Bacillati</taxon>
        <taxon>Bacillota</taxon>
        <taxon>Clostridia</taxon>
        <taxon>Eubacteriales</taxon>
        <taxon>Oscillospiraceae</taxon>
        <taxon>Thermoclostridium</taxon>
    </lineage>
</organism>
<evidence type="ECO:0000256" key="15">
    <source>
        <dbReference type="HAMAP-Rule" id="MF_00104"/>
    </source>
</evidence>
<dbReference type="Gene3D" id="1.10.1520.10">
    <property type="entry name" value="Ribonuclease III domain"/>
    <property type="match status" value="1"/>
</dbReference>
<evidence type="ECO:0000256" key="13">
    <source>
        <dbReference type="ARBA" id="ARBA00022842"/>
    </source>
</evidence>
<evidence type="ECO:0000256" key="4">
    <source>
        <dbReference type="ARBA" id="ARBA00011738"/>
    </source>
</evidence>
<feature type="binding site" evidence="15">
    <location>
        <position position="51"/>
    </location>
    <ligand>
        <name>Mg(2+)</name>
        <dbReference type="ChEBI" id="CHEBI:18420"/>
    </ligand>
</feature>
<keyword evidence="6 15" id="KW-0698">rRNA processing</keyword>
<dbReference type="Pfam" id="PF00035">
    <property type="entry name" value="dsrm"/>
    <property type="match status" value="1"/>
</dbReference>